<reference evidence="3 4" key="1">
    <citation type="submission" date="2023-02" db="EMBL/GenBank/DDBJ databases">
        <title>Mannheimia cairiniae sp. nov., a novel species of Mannheimia obtained from moscovy ducks (Cairina moschata) and reclassification of Mannheimia ovis as heterotypic synonym of Mannheimia pernigra.</title>
        <authorList>
            <person name="Christensen H."/>
        </authorList>
    </citation>
    <scope>NUCLEOTIDE SEQUENCE [LARGE SCALE GENOMIC DNA]</scope>
    <source>
        <strain evidence="3 4">AT1</strain>
    </source>
</reference>
<sequence>MNEIIQVFSDNLKTAVKMDFKGENLIIENLSSDQIGEVLNQFILTSVSLNDSINIDIVDIRYFIKNKELEFILVEIDHWKDNNDFNQKIDKVAKYIKPTQDILCVIESGNDIQLDNIYYITKMLDGFTSEDGGIIFGINFFEHLLGCLKLFIFLGK</sequence>
<comment type="caution">
    <text evidence="3">The sequence shown here is derived from an EMBL/GenBank/DDBJ whole genome shotgun (WGS) entry which is preliminary data.</text>
</comment>
<evidence type="ECO:0000313" key="3">
    <source>
        <dbReference type="EMBL" id="MDD0823177.1"/>
    </source>
</evidence>
<name>A0ABT5MQP7_9PAST</name>
<proteinExistence type="predicted"/>
<evidence type="ECO:0000313" key="4">
    <source>
        <dbReference type="Proteomes" id="UP001221909"/>
    </source>
</evidence>
<dbReference type="InterPro" id="IPR008280">
    <property type="entry name" value="Tub_FtsZ_C"/>
</dbReference>
<keyword evidence="4" id="KW-1185">Reference proteome</keyword>
<dbReference type="InterPro" id="IPR036525">
    <property type="entry name" value="Tubulin/FtsZ_GTPase_sf"/>
</dbReference>
<dbReference type="EMBL" id="JAQSJE010000001">
    <property type="protein sequence ID" value="MDD0823177.1"/>
    <property type="molecule type" value="Genomic_DNA"/>
</dbReference>
<protein>
    <submittedName>
        <fullName evidence="3">Uncharacterized protein</fullName>
    </submittedName>
</protein>
<evidence type="ECO:0000256" key="2">
    <source>
        <dbReference type="ARBA" id="ARBA00023134"/>
    </source>
</evidence>
<dbReference type="RefSeq" id="WP_273748345.1">
    <property type="nucleotide sequence ID" value="NZ_JAQSJE010000001.1"/>
</dbReference>
<dbReference type="Proteomes" id="UP001221909">
    <property type="component" value="Unassembled WGS sequence"/>
</dbReference>
<keyword evidence="2" id="KW-0342">GTP-binding</keyword>
<gene>
    <name evidence="3" type="ORF">PTQ27_01635</name>
</gene>
<dbReference type="SUPFAM" id="SSF55307">
    <property type="entry name" value="Tubulin C-terminal domain-like"/>
    <property type="match status" value="1"/>
</dbReference>
<organism evidence="3 4">
    <name type="scientific">Mannheimia cairinae</name>
    <dbReference type="NCBI Taxonomy" id="3025936"/>
    <lineage>
        <taxon>Bacteria</taxon>
        <taxon>Pseudomonadati</taxon>
        <taxon>Pseudomonadota</taxon>
        <taxon>Gammaproteobacteria</taxon>
        <taxon>Pasteurellales</taxon>
        <taxon>Pasteurellaceae</taxon>
        <taxon>Mannheimia</taxon>
    </lineage>
</organism>
<dbReference type="Gene3D" id="3.40.50.1440">
    <property type="entry name" value="Tubulin/FtsZ, GTPase domain"/>
    <property type="match status" value="1"/>
</dbReference>
<evidence type="ECO:0000256" key="1">
    <source>
        <dbReference type="ARBA" id="ARBA00022741"/>
    </source>
</evidence>
<accession>A0ABT5MQP7</accession>
<keyword evidence="1" id="KW-0547">Nucleotide-binding</keyword>